<dbReference type="WBParaSite" id="HDID_0000536301-mRNA-1">
    <property type="protein sequence ID" value="HDID_0000536301-mRNA-1"/>
    <property type="gene ID" value="HDID_0000536301"/>
</dbReference>
<protein>
    <submittedName>
        <fullName evidence="4">Integrase_H2C2 domain-containing protein</fullName>
    </submittedName>
</protein>
<dbReference type="PANTHER" id="PTHR47266">
    <property type="entry name" value="ENDONUCLEASE-RELATED"/>
    <property type="match status" value="1"/>
</dbReference>
<evidence type="ECO:0000313" key="4">
    <source>
        <dbReference type="WBParaSite" id="HDID_0000536301-mRNA-1"/>
    </source>
</evidence>
<dbReference type="OrthoDB" id="10062030at2759"/>
<sequence>MCTIDIRQDSFDRRATAKLITDHFVWPSCRKDIANWTKTCQACQRAKVDKHTKAPLGTFPLPDSRFDHVHMDIVG</sequence>
<dbReference type="InterPro" id="IPR041588">
    <property type="entry name" value="Integrase_H2C2"/>
</dbReference>
<reference evidence="2 3" key="2">
    <citation type="submission" date="2018-11" db="EMBL/GenBank/DDBJ databases">
        <authorList>
            <consortium name="Pathogen Informatics"/>
        </authorList>
    </citation>
    <scope>NUCLEOTIDE SEQUENCE [LARGE SCALE GENOMIC DNA]</scope>
</reference>
<feature type="domain" description="Integrase zinc-binding" evidence="1">
    <location>
        <begin position="12"/>
        <end position="48"/>
    </location>
</feature>
<evidence type="ECO:0000313" key="2">
    <source>
        <dbReference type="EMBL" id="VDL57679.1"/>
    </source>
</evidence>
<accession>A0A0R3SK98</accession>
<name>A0A0R3SK98_HYMDI</name>
<evidence type="ECO:0000259" key="1">
    <source>
        <dbReference type="Pfam" id="PF17921"/>
    </source>
</evidence>
<dbReference type="Proteomes" id="UP000274504">
    <property type="component" value="Unassembled WGS sequence"/>
</dbReference>
<proteinExistence type="predicted"/>
<reference evidence="4" key="1">
    <citation type="submission" date="2017-02" db="UniProtKB">
        <authorList>
            <consortium name="WormBaseParasite"/>
        </authorList>
    </citation>
    <scope>IDENTIFICATION</scope>
</reference>
<dbReference type="InterPro" id="IPR052160">
    <property type="entry name" value="Gypsy_RT_Integrase-like"/>
</dbReference>
<gene>
    <name evidence="2" type="ORF">HDID_LOCUS5361</name>
</gene>
<dbReference type="EMBL" id="UYSG01002695">
    <property type="protein sequence ID" value="VDL57679.1"/>
    <property type="molecule type" value="Genomic_DNA"/>
</dbReference>
<dbReference type="Gene3D" id="1.10.340.70">
    <property type="match status" value="1"/>
</dbReference>
<dbReference type="AlphaFoldDB" id="A0A0R3SK98"/>
<organism evidence="4">
    <name type="scientific">Hymenolepis diminuta</name>
    <name type="common">Rat tapeworm</name>
    <dbReference type="NCBI Taxonomy" id="6216"/>
    <lineage>
        <taxon>Eukaryota</taxon>
        <taxon>Metazoa</taxon>
        <taxon>Spiralia</taxon>
        <taxon>Lophotrochozoa</taxon>
        <taxon>Platyhelminthes</taxon>
        <taxon>Cestoda</taxon>
        <taxon>Eucestoda</taxon>
        <taxon>Cyclophyllidea</taxon>
        <taxon>Hymenolepididae</taxon>
        <taxon>Hymenolepis</taxon>
    </lineage>
</organism>
<evidence type="ECO:0000313" key="3">
    <source>
        <dbReference type="Proteomes" id="UP000274504"/>
    </source>
</evidence>
<dbReference type="STRING" id="6216.A0A0R3SK98"/>
<dbReference type="Pfam" id="PF17921">
    <property type="entry name" value="Integrase_H2C2"/>
    <property type="match status" value="1"/>
</dbReference>